<sequence>MPPQPRHCCVCVRVCSVPFT</sequence>
<protein>
    <submittedName>
        <fullName evidence="1">Uncharacterized protein</fullName>
    </submittedName>
</protein>
<dbReference type="EMBL" id="GBXM01056091">
    <property type="protein sequence ID" value="JAH52486.1"/>
    <property type="molecule type" value="Transcribed_RNA"/>
</dbReference>
<name>A0A0E9TFW1_ANGAN</name>
<proteinExistence type="predicted"/>
<reference evidence="1" key="1">
    <citation type="submission" date="2014-11" db="EMBL/GenBank/DDBJ databases">
        <authorList>
            <person name="Amaro Gonzalez C."/>
        </authorList>
    </citation>
    <scope>NUCLEOTIDE SEQUENCE</scope>
</reference>
<reference evidence="1" key="2">
    <citation type="journal article" date="2015" name="Fish Shellfish Immunol.">
        <title>Early steps in the European eel (Anguilla anguilla)-Vibrio vulnificus interaction in the gills: Role of the RtxA13 toxin.</title>
        <authorList>
            <person name="Callol A."/>
            <person name="Pajuelo D."/>
            <person name="Ebbesson L."/>
            <person name="Teles M."/>
            <person name="MacKenzie S."/>
            <person name="Amaro C."/>
        </authorList>
    </citation>
    <scope>NUCLEOTIDE SEQUENCE</scope>
</reference>
<accession>A0A0E9TFW1</accession>
<organism evidence="1">
    <name type="scientific">Anguilla anguilla</name>
    <name type="common">European freshwater eel</name>
    <name type="synonym">Muraena anguilla</name>
    <dbReference type="NCBI Taxonomy" id="7936"/>
    <lineage>
        <taxon>Eukaryota</taxon>
        <taxon>Metazoa</taxon>
        <taxon>Chordata</taxon>
        <taxon>Craniata</taxon>
        <taxon>Vertebrata</taxon>
        <taxon>Euteleostomi</taxon>
        <taxon>Actinopterygii</taxon>
        <taxon>Neopterygii</taxon>
        <taxon>Teleostei</taxon>
        <taxon>Anguilliformes</taxon>
        <taxon>Anguillidae</taxon>
        <taxon>Anguilla</taxon>
    </lineage>
</organism>
<evidence type="ECO:0000313" key="1">
    <source>
        <dbReference type="EMBL" id="JAH52486.1"/>
    </source>
</evidence>
<dbReference type="AlphaFoldDB" id="A0A0E9TFW1"/>